<dbReference type="AlphaFoldDB" id="A0A5C4RSI0"/>
<comment type="similarity">
    <text evidence="1">Belongs to the peptidase S33 family.</text>
</comment>
<keyword evidence="3" id="KW-0812">Transmembrane</keyword>
<sequence>MPGPYAGHHSLASIPRAGADWMRRFLRWMFRATVVGAAVLAVAVGVVFLIPVRTTVAAIAPRADTQYWQMQGGYRIAYTRLAPAAGAPRRLPVVFLHGGPGGYVHSSIIQTLQPLADAGHEVFLYDQRGSGLSDRLPRPKDSGFNDQIADLHEIVGRQLGVERVALVGQSHGARLAAYYAARHPEKVARLVLGSPANLEPAEYDEQGRAVVESRYPIPETLDFRIPDPEQYRRDTGLSAMPAKVILAQAFAMAFNVKTVSDAEADAALNTLAAGFTRNMVCDPKNVKPEEGGAGVYVRTGANWFGDVEDPRPQMRRFPGPVLVLQGQCDFVPYAEAYEYVDLFPDARYQFIPGGGHILWWEQPEAYVRHIAGFLSEDASQRGQVQ</sequence>
<dbReference type="SUPFAM" id="SSF53474">
    <property type="entry name" value="alpha/beta-Hydrolases"/>
    <property type="match status" value="1"/>
</dbReference>
<dbReference type="InterPro" id="IPR002410">
    <property type="entry name" value="Peptidase_S33"/>
</dbReference>
<dbReference type="InterPro" id="IPR050266">
    <property type="entry name" value="AB_hydrolase_sf"/>
</dbReference>
<dbReference type="Pfam" id="PF00561">
    <property type="entry name" value="Abhydrolase_1"/>
    <property type="match status" value="1"/>
</dbReference>
<keyword evidence="3" id="KW-0472">Membrane</keyword>
<proteinExistence type="inferred from homology"/>
<reference evidence="5 6" key="1">
    <citation type="submission" date="2019-03" db="EMBL/GenBank/DDBJ databases">
        <title>Arenimonas daejeonensis sp. nov., isolated from compost.</title>
        <authorList>
            <person name="Jeon C.O."/>
        </authorList>
    </citation>
    <scope>NUCLEOTIDE SEQUENCE [LARGE SCALE GENOMIC DNA]</scope>
    <source>
        <strain evidence="5 6">R29</strain>
    </source>
</reference>
<evidence type="ECO:0000256" key="3">
    <source>
        <dbReference type="SAM" id="Phobius"/>
    </source>
</evidence>
<dbReference type="PRINTS" id="PR00111">
    <property type="entry name" value="ABHYDROLASE"/>
</dbReference>
<keyword evidence="2 5" id="KW-0378">Hydrolase</keyword>
<dbReference type="OrthoDB" id="5296151at2"/>
<dbReference type="GO" id="GO:0008233">
    <property type="term" value="F:peptidase activity"/>
    <property type="evidence" value="ECO:0007669"/>
    <property type="project" value="InterPro"/>
</dbReference>
<evidence type="ECO:0000313" key="5">
    <source>
        <dbReference type="EMBL" id="TNJ33929.1"/>
    </source>
</evidence>
<evidence type="ECO:0000256" key="1">
    <source>
        <dbReference type="ARBA" id="ARBA00010088"/>
    </source>
</evidence>
<dbReference type="PANTHER" id="PTHR43798">
    <property type="entry name" value="MONOACYLGLYCEROL LIPASE"/>
    <property type="match status" value="1"/>
</dbReference>
<comment type="caution">
    <text evidence="5">The sequence shown here is derived from an EMBL/GenBank/DDBJ whole genome shotgun (WGS) entry which is preliminary data.</text>
</comment>
<organism evidence="5 6">
    <name type="scientific">Arenimonas terrae</name>
    <dbReference type="NCBI Taxonomy" id="2546226"/>
    <lineage>
        <taxon>Bacteria</taxon>
        <taxon>Pseudomonadati</taxon>
        <taxon>Pseudomonadota</taxon>
        <taxon>Gammaproteobacteria</taxon>
        <taxon>Lysobacterales</taxon>
        <taxon>Lysobacteraceae</taxon>
        <taxon>Arenimonas</taxon>
    </lineage>
</organism>
<protein>
    <submittedName>
        <fullName evidence="5">Alpha/beta hydrolase</fullName>
    </submittedName>
</protein>
<dbReference type="GO" id="GO:0006508">
    <property type="term" value="P:proteolysis"/>
    <property type="evidence" value="ECO:0007669"/>
    <property type="project" value="InterPro"/>
</dbReference>
<keyword evidence="3" id="KW-1133">Transmembrane helix</keyword>
<evidence type="ECO:0000259" key="4">
    <source>
        <dbReference type="Pfam" id="PF00561"/>
    </source>
</evidence>
<feature type="transmembrane region" description="Helical" evidence="3">
    <location>
        <begin position="32"/>
        <end position="52"/>
    </location>
</feature>
<keyword evidence="6" id="KW-1185">Reference proteome</keyword>
<gene>
    <name evidence="5" type="ORF">E1B00_11420</name>
</gene>
<feature type="domain" description="AB hydrolase-1" evidence="4">
    <location>
        <begin position="92"/>
        <end position="362"/>
    </location>
</feature>
<dbReference type="Proteomes" id="UP000305760">
    <property type="component" value="Unassembled WGS sequence"/>
</dbReference>
<dbReference type="InterPro" id="IPR029058">
    <property type="entry name" value="AB_hydrolase_fold"/>
</dbReference>
<evidence type="ECO:0000313" key="6">
    <source>
        <dbReference type="Proteomes" id="UP000305760"/>
    </source>
</evidence>
<dbReference type="InterPro" id="IPR000073">
    <property type="entry name" value="AB_hydrolase_1"/>
</dbReference>
<dbReference type="Gene3D" id="3.40.50.1820">
    <property type="entry name" value="alpha/beta hydrolase"/>
    <property type="match status" value="1"/>
</dbReference>
<dbReference type="PRINTS" id="PR00793">
    <property type="entry name" value="PROAMNOPTASE"/>
</dbReference>
<evidence type="ECO:0000256" key="2">
    <source>
        <dbReference type="ARBA" id="ARBA00022801"/>
    </source>
</evidence>
<accession>A0A5C4RSI0</accession>
<dbReference type="EMBL" id="SMDR01000002">
    <property type="protein sequence ID" value="TNJ33929.1"/>
    <property type="molecule type" value="Genomic_DNA"/>
</dbReference>
<name>A0A5C4RSI0_9GAMM</name>